<proteinExistence type="predicted"/>
<gene>
    <name evidence="1" type="ORF">SCUD_LOCUS2488</name>
</gene>
<evidence type="ECO:0000313" key="1">
    <source>
        <dbReference type="EMBL" id="VDO74896.1"/>
    </source>
</evidence>
<dbReference type="EMBL" id="UZAK01002435">
    <property type="protein sequence ID" value="VDO74896.1"/>
    <property type="molecule type" value="Genomic_DNA"/>
</dbReference>
<keyword evidence="2" id="KW-1185">Reference proteome</keyword>
<sequence length="78" mass="8720">MFHPHAAEQSRPLIDLLHGNPRKLELNDAMRTAFSEIKTALAQVTLIAHPDPSAVDAWGFAIRTFMKQNISGSWQSHV</sequence>
<organism evidence="3">
    <name type="scientific">Schistosoma curassoni</name>
    <dbReference type="NCBI Taxonomy" id="6186"/>
    <lineage>
        <taxon>Eukaryota</taxon>
        <taxon>Metazoa</taxon>
        <taxon>Spiralia</taxon>
        <taxon>Lophotrochozoa</taxon>
        <taxon>Platyhelminthes</taxon>
        <taxon>Trematoda</taxon>
        <taxon>Digenea</taxon>
        <taxon>Strigeidida</taxon>
        <taxon>Schistosomatoidea</taxon>
        <taxon>Schistosomatidae</taxon>
        <taxon>Schistosoma</taxon>
    </lineage>
</organism>
<dbReference type="Proteomes" id="UP000279833">
    <property type="component" value="Unassembled WGS sequence"/>
</dbReference>
<reference evidence="1 2" key="2">
    <citation type="submission" date="2018-11" db="EMBL/GenBank/DDBJ databases">
        <authorList>
            <consortium name="Pathogen Informatics"/>
        </authorList>
    </citation>
    <scope>NUCLEOTIDE SEQUENCE [LARGE SCALE GENOMIC DNA]</scope>
    <source>
        <strain evidence="1">Dakar</strain>
        <strain evidence="2">Dakar, Senegal</strain>
    </source>
</reference>
<dbReference type="WBParaSite" id="SCUD_0000248801-mRNA-1">
    <property type="protein sequence ID" value="SCUD_0000248801-mRNA-1"/>
    <property type="gene ID" value="SCUD_0000248801"/>
</dbReference>
<dbReference type="InterPro" id="IPR043502">
    <property type="entry name" value="DNA/RNA_pol_sf"/>
</dbReference>
<dbReference type="SUPFAM" id="SSF56672">
    <property type="entry name" value="DNA/RNA polymerases"/>
    <property type="match status" value="1"/>
</dbReference>
<dbReference type="Gene3D" id="3.30.70.270">
    <property type="match status" value="1"/>
</dbReference>
<evidence type="ECO:0000313" key="2">
    <source>
        <dbReference type="Proteomes" id="UP000279833"/>
    </source>
</evidence>
<protein>
    <submittedName>
        <fullName evidence="3">GLOBIN domain-containing protein</fullName>
    </submittedName>
</protein>
<dbReference type="STRING" id="6186.A0A183JIG5"/>
<dbReference type="InterPro" id="IPR043128">
    <property type="entry name" value="Rev_trsase/Diguanyl_cyclase"/>
</dbReference>
<dbReference type="AlphaFoldDB" id="A0A183JIG5"/>
<evidence type="ECO:0000313" key="3">
    <source>
        <dbReference type="WBParaSite" id="SCUD_0000248801-mRNA-1"/>
    </source>
</evidence>
<name>A0A183JIG5_9TREM</name>
<accession>A0A183JIG5</accession>
<reference evidence="3" key="1">
    <citation type="submission" date="2016-06" db="UniProtKB">
        <authorList>
            <consortium name="WormBaseParasite"/>
        </authorList>
    </citation>
    <scope>IDENTIFICATION</scope>
</reference>